<dbReference type="AlphaFoldDB" id="A0A2A8IRV7"/>
<dbReference type="GO" id="GO:0000049">
    <property type="term" value="F:tRNA binding"/>
    <property type="evidence" value="ECO:0007669"/>
    <property type="project" value="TreeGrafter"/>
</dbReference>
<dbReference type="InterPro" id="IPR044136">
    <property type="entry name" value="Lys-tRNA-ligase_II_N"/>
</dbReference>
<dbReference type="GO" id="GO:0004824">
    <property type="term" value="F:lysine-tRNA ligase activity"/>
    <property type="evidence" value="ECO:0007669"/>
    <property type="project" value="UniProtKB-UniRule"/>
</dbReference>
<dbReference type="GO" id="GO:0005829">
    <property type="term" value="C:cytosol"/>
    <property type="evidence" value="ECO:0007669"/>
    <property type="project" value="TreeGrafter"/>
</dbReference>
<gene>
    <name evidence="13 16" type="primary">lysS</name>
    <name evidence="16" type="ORF">COD19_13965</name>
</gene>
<dbReference type="Pfam" id="PF01336">
    <property type="entry name" value="tRNA_anti-codon"/>
    <property type="match status" value="1"/>
</dbReference>
<keyword evidence="5 13" id="KW-0436">Ligase</keyword>
<keyword evidence="9 13" id="KW-0460">Magnesium</keyword>
<keyword evidence="8 13" id="KW-0067">ATP-binding</keyword>
<accession>A0A2A8IRV7</accession>
<evidence type="ECO:0000256" key="2">
    <source>
        <dbReference type="ARBA" id="ARBA00008226"/>
    </source>
</evidence>
<dbReference type="Proteomes" id="UP000225766">
    <property type="component" value="Unassembled WGS sequence"/>
</dbReference>
<evidence type="ECO:0000313" key="16">
    <source>
        <dbReference type="EMBL" id="PGU01038.1"/>
    </source>
</evidence>
<dbReference type="InterPro" id="IPR004364">
    <property type="entry name" value="Aa-tRNA-synt_II"/>
</dbReference>
<keyword evidence="7 13" id="KW-0547">Nucleotide-binding</keyword>
<dbReference type="InterPro" id="IPR006195">
    <property type="entry name" value="aa-tRNA-synth_II"/>
</dbReference>
<dbReference type="InterPro" id="IPR018149">
    <property type="entry name" value="Lys-tRNA-synth_II_C"/>
</dbReference>
<dbReference type="RefSeq" id="WP_088233048.1">
    <property type="nucleotide sequence ID" value="NZ_JARXKI010000023.1"/>
</dbReference>
<dbReference type="EMBL" id="NUMG01000017">
    <property type="protein sequence ID" value="PGU01038.1"/>
    <property type="molecule type" value="Genomic_DNA"/>
</dbReference>
<comment type="catalytic activity">
    <reaction evidence="12 13 14">
        <text>tRNA(Lys) + L-lysine + ATP = L-lysyl-tRNA(Lys) + AMP + diphosphate</text>
        <dbReference type="Rhea" id="RHEA:20792"/>
        <dbReference type="Rhea" id="RHEA-COMP:9696"/>
        <dbReference type="Rhea" id="RHEA-COMP:9697"/>
        <dbReference type="ChEBI" id="CHEBI:30616"/>
        <dbReference type="ChEBI" id="CHEBI:32551"/>
        <dbReference type="ChEBI" id="CHEBI:33019"/>
        <dbReference type="ChEBI" id="CHEBI:78442"/>
        <dbReference type="ChEBI" id="CHEBI:78529"/>
        <dbReference type="ChEBI" id="CHEBI:456215"/>
        <dbReference type="EC" id="6.1.1.6"/>
    </reaction>
</comment>
<evidence type="ECO:0000256" key="4">
    <source>
        <dbReference type="ARBA" id="ARBA00022490"/>
    </source>
</evidence>
<dbReference type="NCBIfam" id="NF001756">
    <property type="entry name" value="PRK00484.1"/>
    <property type="match status" value="1"/>
</dbReference>
<dbReference type="CDD" id="cd04322">
    <property type="entry name" value="LysRS_N"/>
    <property type="match status" value="1"/>
</dbReference>
<dbReference type="PANTHER" id="PTHR42918:SF15">
    <property type="entry name" value="LYSINE--TRNA LIGASE, CHLOROPLASTIC_MITOCHONDRIAL"/>
    <property type="match status" value="1"/>
</dbReference>
<feature type="binding site" evidence="13">
    <location>
        <position position="408"/>
    </location>
    <ligand>
        <name>Mg(2+)</name>
        <dbReference type="ChEBI" id="CHEBI:18420"/>
        <label>1</label>
    </ligand>
</feature>
<evidence type="ECO:0000256" key="13">
    <source>
        <dbReference type="HAMAP-Rule" id="MF_00252"/>
    </source>
</evidence>
<evidence type="ECO:0000256" key="7">
    <source>
        <dbReference type="ARBA" id="ARBA00022741"/>
    </source>
</evidence>
<dbReference type="InterPro" id="IPR002313">
    <property type="entry name" value="Lys-tRNA-ligase_II"/>
</dbReference>
<dbReference type="EC" id="6.1.1.6" evidence="13"/>
<dbReference type="InterPro" id="IPR045864">
    <property type="entry name" value="aa-tRNA-synth_II/BPL/LPL"/>
</dbReference>
<dbReference type="OrthoDB" id="9801152at2"/>
<evidence type="ECO:0000313" key="17">
    <source>
        <dbReference type="Proteomes" id="UP000225766"/>
    </source>
</evidence>
<dbReference type="PIRSF" id="PIRSF039101">
    <property type="entry name" value="LysRS2"/>
    <property type="match status" value="1"/>
</dbReference>
<dbReference type="InterPro" id="IPR004365">
    <property type="entry name" value="NA-bd_OB_tRNA"/>
</dbReference>
<proteinExistence type="inferred from homology"/>
<evidence type="ECO:0000256" key="14">
    <source>
        <dbReference type="RuleBase" id="RU000336"/>
    </source>
</evidence>
<evidence type="ECO:0000259" key="15">
    <source>
        <dbReference type="PROSITE" id="PS50862"/>
    </source>
</evidence>
<dbReference type="Gene3D" id="3.30.930.10">
    <property type="entry name" value="Bira Bifunctional Protein, Domain 2"/>
    <property type="match status" value="1"/>
</dbReference>
<comment type="caution">
    <text evidence="16">The sequence shown here is derived from an EMBL/GenBank/DDBJ whole genome shotgun (WGS) entry which is preliminary data.</text>
</comment>
<dbReference type="InterPro" id="IPR012340">
    <property type="entry name" value="NA-bd_OB-fold"/>
</dbReference>
<protein>
    <recommendedName>
        <fullName evidence="13">Lysine--tRNA ligase</fullName>
        <ecNumber evidence="13">6.1.1.6</ecNumber>
    </recommendedName>
    <alternativeName>
        <fullName evidence="13">Lysyl-tRNA synthetase</fullName>
        <shortName evidence="13">LysRS</shortName>
    </alternativeName>
</protein>
<comment type="subunit">
    <text evidence="3 13">Homodimer.</text>
</comment>
<dbReference type="CDD" id="cd00775">
    <property type="entry name" value="LysRS_core"/>
    <property type="match status" value="1"/>
</dbReference>
<dbReference type="FunFam" id="3.30.930.10:FF:000001">
    <property type="entry name" value="Lysine--tRNA ligase"/>
    <property type="match status" value="1"/>
</dbReference>
<organism evidence="16 17">
    <name type="scientific">Bacillus cereus</name>
    <dbReference type="NCBI Taxonomy" id="1396"/>
    <lineage>
        <taxon>Bacteria</taxon>
        <taxon>Bacillati</taxon>
        <taxon>Bacillota</taxon>
        <taxon>Bacilli</taxon>
        <taxon>Bacillales</taxon>
        <taxon>Bacillaceae</taxon>
        <taxon>Bacillus</taxon>
        <taxon>Bacillus cereus group</taxon>
    </lineage>
</organism>
<dbReference type="PRINTS" id="PR00982">
    <property type="entry name" value="TRNASYNTHLYS"/>
</dbReference>
<evidence type="ECO:0000256" key="9">
    <source>
        <dbReference type="ARBA" id="ARBA00022842"/>
    </source>
</evidence>
<evidence type="ECO:0000256" key="10">
    <source>
        <dbReference type="ARBA" id="ARBA00022917"/>
    </source>
</evidence>
<dbReference type="GO" id="GO:0006430">
    <property type="term" value="P:lysyl-tRNA aminoacylation"/>
    <property type="evidence" value="ECO:0007669"/>
    <property type="project" value="UniProtKB-UniRule"/>
</dbReference>
<comment type="cofactor">
    <cofactor evidence="13 14">
        <name>Mg(2+)</name>
        <dbReference type="ChEBI" id="CHEBI:18420"/>
    </cofactor>
    <text evidence="13 14">Binds 3 Mg(2+) ions per subunit.</text>
</comment>
<comment type="similarity">
    <text evidence="2 13">Belongs to the class-II aminoacyl-tRNA synthetase family.</text>
</comment>
<feature type="domain" description="Aminoacyl-transfer RNA synthetases class-II family profile" evidence="15">
    <location>
        <begin position="178"/>
        <end position="492"/>
    </location>
</feature>
<feature type="binding site" evidence="13">
    <location>
        <position position="415"/>
    </location>
    <ligand>
        <name>Mg(2+)</name>
        <dbReference type="ChEBI" id="CHEBI:18420"/>
        <label>2</label>
    </ligand>
</feature>
<dbReference type="GO" id="GO:0016740">
    <property type="term" value="F:transferase activity"/>
    <property type="evidence" value="ECO:0007669"/>
    <property type="project" value="UniProtKB-ARBA"/>
</dbReference>
<dbReference type="InterPro" id="IPR034762">
    <property type="entry name" value="Lys-tRNA-ligase_II_bac/euk"/>
</dbReference>
<keyword evidence="11 13" id="KW-0030">Aminoacyl-tRNA synthetase</keyword>
<evidence type="ECO:0000256" key="12">
    <source>
        <dbReference type="ARBA" id="ARBA00048573"/>
    </source>
</evidence>
<keyword evidence="4 13" id="KW-0963">Cytoplasm</keyword>
<dbReference type="SUPFAM" id="SSF50249">
    <property type="entry name" value="Nucleic acid-binding proteins"/>
    <property type="match status" value="1"/>
</dbReference>
<keyword evidence="10 13" id="KW-0648">Protein biosynthesis</keyword>
<sequence>MDNMNHEELNDQLLVRREKLHNLREQGIDPFGKRFERTNATNDLLSLYGEFSKEELEEKEISVSIAGRIMTKRGKGKAGFAHIQDLHGQVQIYVRKDAVGDEEYELFKTADLGDLVGIEGKVFKTNVGELSVKATGFTLLTKSLRPLPDKYHGLKDVEQRYRQRYLDLITSMESRETFVTRSKIIREMRRYLDDNGYLEVETPMMHAIAGGASARPFTTHHNALDMELYMRIAIELHLKRLIVGGLEKVYEIGRVFRNEGVSTRHNPEFTMIELYEAYADYKDIMKLTEDMVAHIAKKVLGTTTIQYGDYEINLEPEWTRLHMVDAIKQYSGADFWNPMSVEEARELAKEHNVEIKDTMEVGHIINEFFEQKVEDKLIQPTFIYGHPVEISPLAKKNDEDPRFTDRFELFIVAREHANAFTELNDPIDQKERFEAQLKEREQGNDEAHMMDDDYIEALEYGMPPTGGLGIGIDRLVMLLTNAPSIRDVLLFPAMRHKQD</sequence>
<dbReference type="GO" id="GO:0140096">
    <property type="term" value="F:catalytic activity, acting on a protein"/>
    <property type="evidence" value="ECO:0007669"/>
    <property type="project" value="UniProtKB-ARBA"/>
</dbReference>
<dbReference type="GO" id="GO:0005524">
    <property type="term" value="F:ATP binding"/>
    <property type="evidence" value="ECO:0007669"/>
    <property type="project" value="UniProtKB-UniRule"/>
</dbReference>
<evidence type="ECO:0000256" key="11">
    <source>
        <dbReference type="ARBA" id="ARBA00023146"/>
    </source>
</evidence>
<dbReference type="Gene3D" id="2.40.50.140">
    <property type="entry name" value="Nucleic acid-binding proteins"/>
    <property type="match status" value="1"/>
</dbReference>
<evidence type="ECO:0000256" key="5">
    <source>
        <dbReference type="ARBA" id="ARBA00022598"/>
    </source>
</evidence>
<name>A0A2A8IRV7_BACCE</name>
<dbReference type="GO" id="GO:0000287">
    <property type="term" value="F:magnesium ion binding"/>
    <property type="evidence" value="ECO:0007669"/>
    <property type="project" value="UniProtKB-UniRule"/>
</dbReference>
<keyword evidence="6 13" id="KW-0479">Metal-binding</keyword>
<feature type="binding site" evidence="13">
    <location>
        <position position="415"/>
    </location>
    <ligand>
        <name>Mg(2+)</name>
        <dbReference type="ChEBI" id="CHEBI:18420"/>
        <label>1</label>
    </ligand>
</feature>
<evidence type="ECO:0000256" key="6">
    <source>
        <dbReference type="ARBA" id="ARBA00022723"/>
    </source>
</evidence>
<evidence type="ECO:0000256" key="1">
    <source>
        <dbReference type="ARBA" id="ARBA00004496"/>
    </source>
</evidence>
<dbReference type="HAMAP" id="MF_00252">
    <property type="entry name" value="Lys_tRNA_synth_class2"/>
    <property type="match status" value="1"/>
</dbReference>
<dbReference type="SUPFAM" id="SSF55681">
    <property type="entry name" value="Class II aaRS and biotin synthetases"/>
    <property type="match status" value="1"/>
</dbReference>
<dbReference type="PROSITE" id="PS50862">
    <property type="entry name" value="AA_TRNA_LIGASE_II"/>
    <property type="match status" value="1"/>
</dbReference>
<reference evidence="16 17" key="1">
    <citation type="submission" date="2017-09" db="EMBL/GenBank/DDBJ databases">
        <title>Large-scale bioinformatics analysis of Bacillus genomes uncovers conserved roles of natural products in bacterial physiology.</title>
        <authorList>
            <consortium name="Agbiome Team Llc"/>
            <person name="Bleich R.M."/>
            <person name="Grubbs K.J."/>
            <person name="Santa Maria K.C."/>
            <person name="Allen S.E."/>
            <person name="Farag S."/>
            <person name="Shank E.A."/>
            <person name="Bowers A."/>
        </authorList>
    </citation>
    <scope>NUCLEOTIDE SEQUENCE [LARGE SCALE GENOMIC DNA]</scope>
    <source>
        <strain evidence="16 17">AFS040105</strain>
    </source>
</reference>
<evidence type="ECO:0000256" key="3">
    <source>
        <dbReference type="ARBA" id="ARBA00011738"/>
    </source>
</evidence>
<dbReference type="FunFam" id="2.40.50.140:FF:000024">
    <property type="entry name" value="Lysine--tRNA ligase"/>
    <property type="match status" value="1"/>
</dbReference>
<evidence type="ECO:0000256" key="8">
    <source>
        <dbReference type="ARBA" id="ARBA00022840"/>
    </source>
</evidence>
<dbReference type="Pfam" id="PF00152">
    <property type="entry name" value="tRNA-synt_2"/>
    <property type="match status" value="1"/>
</dbReference>
<dbReference type="NCBIfam" id="TIGR00499">
    <property type="entry name" value="lysS_bact"/>
    <property type="match status" value="1"/>
</dbReference>
<dbReference type="PANTHER" id="PTHR42918">
    <property type="entry name" value="LYSYL-TRNA SYNTHETASE"/>
    <property type="match status" value="1"/>
</dbReference>
<comment type="subcellular location">
    <subcellularLocation>
        <location evidence="1 13">Cytoplasm</location>
    </subcellularLocation>
</comment>